<reference evidence="8 9" key="1">
    <citation type="submission" date="2015-10" db="EMBL/GenBank/DDBJ databases">
        <title>Metagenome-Assembled Genomes uncover a global brackish microbiome.</title>
        <authorList>
            <person name="Hugerth L.W."/>
            <person name="Larsson J."/>
            <person name="Alneberg J."/>
            <person name="Lindh M.V."/>
            <person name="Legrand C."/>
            <person name="Pinhassi J."/>
            <person name="Andersson A.F."/>
        </authorList>
    </citation>
    <scope>NUCLEOTIDE SEQUENCE [LARGE SCALE GENOMIC DNA]</scope>
    <source>
        <strain evidence="8">BACL9 MAG-120924-bin69</strain>
    </source>
</reference>
<evidence type="ECO:0000256" key="4">
    <source>
        <dbReference type="ARBA" id="ARBA00022692"/>
    </source>
</evidence>
<keyword evidence="6 7" id="KW-0472">Membrane</keyword>
<evidence type="ECO:0000256" key="7">
    <source>
        <dbReference type="HAMAP-Rule" id="MF_01147"/>
    </source>
</evidence>
<keyword evidence="3 7" id="KW-0808">Transferase</keyword>
<dbReference type="GO" id="GO:0005886">
    <property type="term" value="C:plasma membrane"/>
    <property type="evidence" value="ECO:0007669"/>
    <property type="project" value="UniProtKB-SubCell"/>
</dbReference>
<sequence>MLGYYTHDLSPFLIQFGSGWGIRYYGMAYVVGFLVWFYGLQWFRKLGWSNLNESQISELLFYTVIGVLVGGRLGYCFLYDWAETVRNPISIIAFWNGGIRGMASHGGILGALLGFLLWARKNGVDGWAVADNAAVLAPVGIFLGRIANFINGELWGKVGEVPWAVIFPDAGTQPRHPSQLYEALGEGLFLGLAMAWLRSWRLGPSGQLVGAFFGIYGLVRLILEVFREPDVGDPLWAGMSRGQWFSVGLMILGSGLWVWRKRRAGS</sequence>
<dbReference type="GO" id="GO:0042158">
    <property type="term" value="P:lipoprotein biosynthetic process"/>
    <property type="evidence" value="ECO:0007669"/>
    <property type="project" value="UniProtKB-UniRule"/>
</dbReference>
<accession>A0A0R2X9I5</accession>
<evidence type="ECO:0000256" key="5">
    <source>
        <dbReference type="ARBA" id="ARBA00022989"/>
    </source>
</evidence>
<gene>
    <name evidence="7" type="primary">lgt</name>
    <name evidence="8" type="ORF">ABS33_06220</name>
</gene>
<name>A0A0R2X9I5_9BACT</name>
<dbReference type="InterPro" id="IPR001640">
    <property type="entry name" value="Lgt"/>
</dbReference>
<evidence type="ECO:0000313" key="8">
    <source>
        <dbReference type="EMBL" id="KRP32583.1"/>
    </source>
</evidence>
<dbReference type="UniPathway" id="UPA00664"/>
<evidence type="ECO:0000256" key="6">
    <source>
        <dbReference type="ARBA" id="ARBA00023136"/>
    </source>
</evidence>
<evidence type="ECO:0000313" key="9">
    <source>
        <dbReference type="Proteomes" id="UP000051220"/>
    </source>
</evidence>
<feature type="binding site" evidence="7">
    <location>
        <position position="145"/>
    </location>
    <ligand>
        <name>a 1,2-diacyl-sn-glycero-3-phospho-(1'-sn-glycerol)</name>
        <dbReference type="ChEBI" id="CHEBI:64716"/>
    </ligand>
</feature>
<comment type="function">
    <text evidence="7">Catalyzes the transfer of the diacylglyceryl group from phosphatidylglycerol to the sulfhydryl group of the N-terminal cysteine of a prolipoprotein, the first step in the formation of mature lipoproteins.</text>
</comment>
<dbReference type="HAMAP" id="MF_01147">
    <property type="entry name" value="Lgt"/>
    <property type="match status" value="1"/>
</dbReference>
<comment type="subcellular location">
    <subcellularLocation>
        <location evidence="7">Cell membrane</location>
        <topology evidence="7">Multi-pass membrane protein</topology>
    </subcellularLocation>
</comment>
<dbReference type="GO" id="GO:0008961">
    <property type="term" value="F:phosphatidylglycerol-prolipoprotein diacylglyceryl transferase activity"/>
    <property type="evidence" value="ECO:0007669"/>
    <property type="project" value="UniProtKB-UniRule"/>
</dbReference>
<dbReference type="NCBIfam" id="TIGR00544">
    <property type="entry name" value="lgt"/>
    <property type="match status" value="1"/>
</dbReference>
<comment type="caution">
    <text evidence="8">The sequence shown here is derived from an EMBL/GenBank/DDBJ whole genome shotgun (WGS) entry which is preliminary data.</text>
</comment>
<dbReference type="EMBL" id="LIDN01000231">
    <property type="protein sequence ID" value="KRP32583.1"/>
    <property type="molecule type" value="Genomic_DNA"/>
</dbReference>
<comment type="pathway">
    <text evidence="7">Protein modification; lipoprotein biosynthesis (diacylglyceryl transfer).</text>
</comment>
<evidence type="ECO:0000256" key="1">
    <source>
        <dbReference type="ARBA" id="ARBA00007150"/>
    </source>
</evidence>
<keyword evidence="4 7" id="KW-0812">Transmembrane</keyword>
<proteinExistence type="inferred from homology"/>
<dbReference type="PANTHER" id="PTHR30589:SF0">
    <property type="entry name" value="PHOSPHATIDYLGLYCEROL--PROLIPOPROTEIN DIACYLGLYCERYL TRANSFERASE"/>
    <property type="match status" value="1"/>
</dbReference>
<dbReference type="EC" id="2.5.1.145" evidence="7"/>
<organism evidence="8 9">
    <name type="scientific">Verrucomicrobia subdivision 6 bacterium BACL9 MAG-120924-bin69</name>
    <dbReference type="NCBI Taxonomy" id="1655635"/>
    <lineage>
        <taxon>Bacteria</taxon>
        <taxon>Pseudomonadati</taxon>
        <taxon>Verrucomicrobiota</taxon>
        <taxon>Verrucomicrobiia</taxon>
        <taxon>Verrucomicrobiales</taxon>
        <taxon>Verrucomicrobia subdivision 6</taxon>
    </lineage>
</organism>
<feature type="transmembrane region" description="Helical" evidence="7">
    <location>
        <begin position="59"/>
        <end position="82"/>
    </location>
</feature>
<keyword evidence="2 7" id="KW-1003">Cell membrane</keyword>
<evidence type="ECO:0000256" key="3">
    <source>
        <dbReference type="ARBA" id="ARBA00022679"/>
    </source>
</evidence>
<dbReference type="AlphaFoldDB" id="A0A0R2X9I5"/>
<comment type="similarity">
    <text evidence="1 7">Belongs to the Lgt family.</text>
</comment>
<feature type="transmembrane region" description="Helical" evidence="7">
    <location>
        <begin position="20"/>
        <end position="38"/>
    </location>
</feature>
<feature type="transmembrane region" description="Helical" evidence="7">
    <location>
        <begin position="202"/>
        <end position="223"/>
    </location>
</feature>
<protein>
    <recommendedName>
        <fullName evidence="7">Phosphatidylglycerol--prolipoprotein diacylglyceryl transferase</fullName>
        <ecNumber evidence="7">2.5.1.145</ecNumber>
    </recommendedName>
</protein>
<keyword evidence="5 7" id="KW-1133">Transmembrane helix</keyword>
<feature type="transmembrane region" description="Helical" evidence="7">
    <location>
        <begin position="243"/>
        <end position="259"/>
    </location>
</feature>
<comment type="catalytic activity">
    <reaction evidence="7">
        <text>L-cysteinyl-[prolipoprotein] + a 1,2-diacyl-sn-glycero-3-phospho-(1'-sn-glycerol) = an S-1,2-diacyl-sn-glyceryl-L-cysteinyl-[prolipoprotein] + sn-glycerol 1-phosphate + H(+)</text>
        <dbReference type="Rhea" id="RHEA:56712"/>
        <dbReference type="Rhea" id="RHEA-COMP:14679"/>
        <dbReference type="Rhea" id="RHEA-COMP:14680"/>
        <dbReference type="ChEBI" id="CHEBI:15378"/>
        <dbReference type="ChEBI" id="CHEBI:29950"/>
        <dbReference type="ChEBI" id="CHEBI:57685"/>
        <dbReference type="ChEBI" id="CHEBI:64716"/>
        <dbReference type="ChEBI" id="CHEBI:140658"/>
        <dbReference type="EC" id="2.5.1.145"/>
    </reaction>
</comment>
<dbReference type="PROSITE" id="PS01311">
    <property type="entry name" value="LGT"/>
    <property type="match status" value="1"/>
</dbReference>
<dbReference type="PANTHER" id="PTHR30589">
    <property type="entry name" value="PROLIPOPROTEIN DIACYLGLYCERYL TRANSFERASE"/>
    <property type="match status" value="1"/>
</dbReference>
<dbReference type="Proteomes" id="UP000051220">
    <property type="component" value="Unassembled WGS sequence"/>
</dbReference>
<dbReference type="Pfam" id="PF01790">
    <property type="entry name" value="LGT"/>
    <property type="match status" value="1"/>
</dbReference>
<evidence type="ECO:0000256" key="2">
    <source>
        <dbReference type="ARBA" id="ARBA00022475"/>
    </source>
</evidence>
<feature type="transmembrane region" description="Helical" evidence="7">
    <location>
        <begin position="102"/>
        <end position="119"/>
    </location>
</feature>